<dbReference type="Pfam" id="PF00581">
    <property type="entry name" value="Rhodanese"/>
    <property type="match status" value="1"/>
</dbReference>
<reference evidence="2" key="1">
    <citation type="submission" date="2009-10" db="EMBL/GenBank/DDBJ databases">
        <title>Diversity of trophic interactions inside an arsenic-rich microbial ecosystem.</title>
        <authorList>
            <person name="Bertin P.N."/>
            <person name="Heinrich-Salmeron A."/>
            <person name="Pelletier E."/>
            <person name="Goulhen-Chollet F."/>
            <person name="Arsene-Ploetze F."/>
            <person name="Gallien S."/>
            <person name="Calteau A."/>
            <person name="Vallenet D."/>
            <person name="Casiot C."/>
            <person name="Chane-Woon-Ming B."/>
            <person name="Giloteaux L."/>
            <person name="Barakat M."/>
            <person name="Bonnefoy V."/>
            <person name="Bruneel O."/>
            <person name="Chandler M."/>
            <person name="Cleiss J."/>
            <person name="Duran R."/>
            <person name="Elbaz-Poulichet F."/>
            <person name="Fonknechten N."/>
            <person name="Lauga B."/>
            <person name="Mornico D."/>
            <person name="Ortet P."/>
            <person name="Schaeffer C."/>
            <person name="Siguier P."/>
            <person name="Alexander Thil Smith A."/>
            <person name="Van Dorsselaer A."/>
            <person name="Weissenbach J."/>
            <person name="Medigue C."/>
            <person name="Le Paslier D."/>
        </authorList>
    </citation>
    <scope>NUCLEOTIDE SEQUENCE</scope>
</reference>
<dbReference type="InterPro" id="IPR036873">
    <property type="entry name" value="Rhodanese-like_dom_sf"/>
</dbReference>
<dbReference type="SUPFAM" id="SSF52821">
    <property type="entry name" value="Rhodanese/Cell cycle control phosphatase"/>
    <property type="match status" value="1"/>
</dbReference>
<dbReference type="CDD" id="cd00158">
    <property type="entry name" value="RHOD"/>
    <property type="match status" value="1"/>
</dbReference>
<protein>
    <submittedName>
        <fullName evidence="2">Rhodanese domain protein</fullName>
    </submittedName>
</protein>
<accession>E6QQY7</accession>
<name>E6QQY7_9ZZZZ</name>
<gene>
    <name evidence="2" type="ORF">CARN7_0397</name>
</gene>
<feature type="domain" description="Rhodanese" evidence="1">
    <location>
        <begin position="27"/>
        <end position="119"/>
    </location>
</feature>
<dbReference type="GO" id="GO:0004792">
    <property type="term" value="F:thiosulfate-cyanide sulfurtransferase activity"/>
    <property type="evidence" value="ECO:0007669"/>
    <property type="project" value="TreeGrafter"/>
</dbReference>
<dbReference type="PROSITE" id="PS50206">
    <property type="entry name" value="RHODANESE_3"/>
    <property type="match status" value="1"/>
</dbReference>
<proteinExistence type="predicted"/>
<comment type="caution">
    <text evidence="2">The sequence shown here is derived from an EMBL/GenBank/DDBJ whole genome shotgun (WGS) entry which is preliminary data.</text>
</comment>
<dbReference type="PANTHER" id="PTHR44086">
    <property type="entry name" value="THIOSULFATE SULFURTRANSFERASE RDL2, MITOCHONDRIAL-RELATED"/>
    <property type="match status" value="1"/>
</dbReference>
<dbReference type="PANTHER" id="PTHR44086:SF13">
    <property type="entry name" value="THIOSULFATE SULFURTRANSFERASE PSPE"/>
    <property type="match status" value="1"/>
</dbReference>
<dbReference type="InterPro" id="IPR001763">
    <property type="entry name" value="Rhodanese-like_dom"/>
</dbReference>
<sequence length="125" mass="13802">MMTPHQLVVEAKAQIQEVTVADALQLLTEGIVVIDVREPYEFEAGNLPGSINIPRGVLEFKTPDHPALANRQAKILLYCRTGGRSAMAAHSLQRLGYFQPVSMDGGYEAWVAHHQTVIQDNTDFS</sequence>
<evidence type="ECO:0000259" key="1">
    <source>
        <dbReference type="PROSITE" id="PS50206"/>
    </source>
</evidence>
<evidence type="ECO:0000313" key="2">
    <source>
        <dbReference type="EMBL" id="CBI09658.1"/>
    </source>
</evidence>
<dbReference type="AlphaFoldDB" id="E6QQY7"/>
<dbReference type="EMBL" id="CABR01000044">
    <property type="protein sequence ID" value="CBI09658.1"/>
    <property type="molecule type" value="Genomic_DNA"/>
</dbReference>
<dbReference type="SMART" id="SM00450">
    <property type="entry name" value="RHOD"/>
    <property type="match status" value="1"/>
</dbReference>
<organism evidence="2">
    <name type="scientific">mine drainage metagenome</name>
    <dbReference type="NCBI Taxonomy" id="410659"/>
    <lineage>
        <taxon>unclassified sequences</taxon>
        <taxon>metagenomes</taxon>
        <taxon>ecological metagenomes</taxon>
    </lineage>
</organism>
<dbReference type="Gene3D" id="3.40.250.10">
    <property type="entry name" value="Rhodanese-like domain"/>
    <property type="match status" value="1"/>
</dbReference>